<sequence>MHPNYLLPLEDLRARGRTSSTADLGPGLRVGIGEADAELTFEADGALHLSPKGMPGPFQWCELAMVLPDQEAWLASRRVHLQLRARADQPVDLAPALRLIGEDGFHDHFAAAPLEIGTEAAWAGCVLPLSPRLLEGVGRIDLHLFLSRTDHSLTLFDLAVTGTH</sequence>
<evidence type="ECO:0000313" key="2">
    <source>
        <dbReference type="Proteomes" id="UP000054396"/>
    </source>
</evidence>
<comment type="caution">
    <text evidence="1">The sequence shown here is derived from an EMBL/GenBank/DDBJ whole genome shotgun (WGS) entry which is preliminary data.</text>
</comment>
<proteinExistence type="predicted"/>
<organism evidence="1 2">
    <name type="scientific">Pseudoponticoccus marisrubri</name>
    <dbReference type="NCBI Taxonomy" id="1685382"/>
    <lineage>
        <taxon>Bacteria</taxon>
        <taxon>Pseudomonadati</taxon>
        <taxon>Pseudomonadota</taxon>
        <taxon>Alphaproteobacteria</taxon>
        <taxon>Rhodobacterales</taxon>
        <taxon>Roseobacteraceae</taxon>
        <taxon>Pseudoponticoccus</taxon>
    </lineage>
</organism>
<dbReference type="EMBL" id="LPXO01000019">
    <property type="protein sequence ID" value="KUF08967.1"/>
    <property type="molecule type" value="Genomic_DNA"/>
</dbReference>
<dbReference type="Proteomes" id="UP000054396">
    <property type="component" value="Unassembled WGS sequence"/>
</dbReference>
<dbReference type="RefSeq" id="WP_058863999.1">
    <property type="nucleotide sequence ID" value="NZ_LPXO01000019.1"/>
</dbReference>
<name>A0A0W7WER1_9RHOB</name>
<reference evidence="1 2" key="1">
    <citation type="submission" date="2015-12" db="EMBL/GenBank/DDBJ databases">
        <authorList>
            <person name="Shamseldin A."/>
            <person name="Moawad H."/>
            <person name="Abd El-Rahim W.M."/>
            <person name="Sadowsky M.J."/>
        </authorList>
    </citation>
    <scope>NUCLEOTIDE SEQUENCE [LARGE SCALE GENOMIC DNA]</scope>
    <source>
        <strain evidence="1 2">SJ5A-1</strain>
    </source>
</reference>
<accession>A0A0W7WER1</accession>
<evidence type="ECO:0008006" key="3">
    <source>
        <dbReference type="Google" id="ProtNLM"/>
    </source>
</evidence>
<gene>
    <name evidence="1" type="ORF">AVJ23_19965</name>
</gene>
<dbReference type="AlphaFoldDB" id="A0A0W7WER1"/>
<dbReference type="STRING" id="1685382.AVJ23_19965"/>
<protein>
    <recommendedName>
        <fullName evidence="3">NADH:ubiquinone oxidoreductase intermediate-associated protein 30 domain-containing protein</fullName>
    </recommendedName>
</protein>
<evidence type="ECO:0000313" key="1">
    <source>
        <dbReference type="EMBL" id="KUF08967.1"/>
    </source>
</evidence>
<dbReference type="OrthoDB" id="9916386at2"/>
<keyword evidence="2" id="KW-1185">Reference proteome</keyword>